<dbReference type="SUPFAM" id="SSF54862">
    <property type="entry name" value="4Fe-4S ferredoxins"/>
    <property type="match status" value="1"/>
</dbReference>
<dbReference type="Pfam" id="PF04060">
    <property type="entry name" value="FeS"/>
    <property type="match status" value="1"/>
</dbReference>
<dbReference type="InterPro" id="IPR010207">
    <property type="entry name" value="Elect_transpt_cplx_RnfB/RsxB"/>
</dbReference>
<feature type="binding site" evidence="10">
    <location>
        <position position="53"/>
    </location>
    <ligand>
        <name>[4Fe-4S] cluster</name>
        <dbReference type="ChEBI" id="CHEBI:49883"/>
        <label>1</label>
    </ligand>
</feature>
<feature type="binding site" evidence="10">
    <location>
        <position position="180"/>
    </location>
    <ligand>
        <name>[4Fe-4S] cluster</name>
        <dbReference type="ChEBI" id="CHEBI:49883"/>
        <label>3</label>
    </ligand>
</feature>
<dbReference type="Pfam" id="PF00037">
    <property type="entry name" value="Fer4"/>
    <property type="match status" value="1"/>
</dbReference>
<feature type="binding site" evidence="10">
    <location>
        <position position="76"/>
    </location>
    <ligand>
        <name>[4Fe-4S] cluster</name>
        <dbReference type="ChEBI" id="CHEBI:49883"/>
        <label>1</label>
    </ligand>
</feature>
<feature type="binding site" evidence="10">
    <location>
        <position position="143"/>
    </location>
    <ligand>
        <name>[4Fe-4S] cluster</name>
        <dbReference type="ChEBI" id="CHEBI:49883"/>
        <label>2</label>
    </ligand>
</feature>
<dbReference type="PROSITE" id="PS00198">
    <property type="entry name" value="4FE4S_FER_1"/>
    <property type="match status" value="2"/>
</dbReference>
<evidence type="ECO:0000313" key="15">
    <source>
        <dbReference type="EMBL" id="EHB91806.1"/>
    </source>
</evidence>
<dbReference type="GO" id="GO:0022900">
    <property type="term" value="P:electron transport chain"/>
    <property type="evidence" value="ECO:0007669"/>
    <property type="project" value="UniProtKB-UniRule"/>
</dbReference>
<feature type="region of interest" description="Disordered" evidence="11">
    <location>
        <begin position="295"/>
        <end position="325"/>
    </location>
</feature>
<keyword evidence="9 10" id="KW-0472">Membrane</keyword>
<sequence>MNETLLFTVLVLCILGVLSAVILYFVAQKFKVVEDPRIGVVEGMLPGANCGGCGFPGCKGMADALVKNDDLSALYCPVGGAGTMQGIASYLGKAVADKGPEVAVIRCAGNCDKRPRTNIFNGASSCAVEAALYAGETSCTFGCLGQGDCVTVCSFGALSMNPISGLPEVDEDKCTACGACVKACPKSIIELRKKGVKGRRIYVACSSKEKGALARKACSAACIGCGKCVKTCPFGAISLDNHLAYIDAELCKLCRKCVVECPTGAILEVNFPPRKKEPVTAATPPADRIPALATVTVPNNSGSDTPAVTPHPNTKPQNPSEPTLF</sequence>
<comment type="caution">
    <text evidence="15">The sequence shown here is derived from an EMBL/GenBank/DDBJ whole genome shotgun (WGS) entry which is preliminary data.</text>
</comment>
<feature type="compositionally biased region" description="Polar residues" evidence="11">
    <location>
        <begin position="296"/>
        <end position="325"/>
    </location>
</feature>
<keyword evidence="12" id="KW-0812">Transmembrane</keyword>
<dbReference type="EMBL" id="ADLD01000013">
    <property type="protein sequence ID" value="EHB91806.1"/>
    <property type="molecule type" value="Genomic_DNA"/>
</dbReference>
<feature type="binding site" evidence="10">
    <location>
        <position position="50"/>
    </location>
    <ligand>
        <name>[4Fe-4S] cluster</name>
        <dbReference type="ChEBI" id="CHEBI:49883"/>
        <label>1</label>
    </ligand>
</feature>
<keyword evidence="6 10" id="KW-0249">Electron transport</keyword>
<accession>G5HB40</accession>
<feature type="region of interest" description="Hydrophobic" evidence="10">
    <location>
        <begin position="1"/>
        <end position="27"/>
    </location>
</feature>
<dbReference type="PROSITE" id="PS51379">
    <property type="entry name" value="4FE4S_FER_2"/>
    <property type="match status" value="4"/>
</dbReference>
<keyword evidence="3 10" id="KW-0479">Metal-binding</keyword>
<evidence type="ECO:0000256" key="8">
    <source>
        <dbReference type="ARBA" id="ARBA00023014"/>
    </source>
</evidence>
<dbReference type="HAMAP" id="MF_00463">
    <property type="entry name" value="RsxB_RnfB"/>
    <property type="match status" value="1"/>
</dbReference>
<keyword evidence="16" id="KW-1185">Reference proteome</keyword>
<evidence type="ECO:0000256" key="7">
    <source>
        <dbReference type="ARBA" id="ARBA00023004"/>
    </source>
</evidence>
<evidence type="ECO:0000256" key="5">
    <source>
        <dbReference type="ARBA" id="ARBA00022967"/>
    </source>
</evidence>
<evidence type="ECO:0000313" key="16">
    <source>
        <dbReference type="Proteomes" id="UP000006008"/>
    </source>
</evidence>
<dbReference type="InterPro" id="IPR017896">
    <property type="entry name" value="4Fe4S_Fe-S-bd"/>
</dbReference>
<keyword evidence="12" id="KW-1133">Transmembrane helix</keyword>
<feature type="domain" description="4Fe-4S ferredoxin-type" evidence="13">
    <location>
        <begin position="130"/>
        <end position="163"/>
    </location>
</feature>
<comment type="subcellular location">
    <subcellularLocation>
        <location evidence="10">Cell membrane</location>
    </subcellularLocation>
</comment>
<evidence type="ECO:0000256" key="9">
    <source>
        <dbReference type="ARBA" id="ARBA00023136"/>
    </source>
</evidence>
<dbReference type="GeneID" id="92815117"/>
<dbReference type="Gene3D" id="1.10.15.40">
    <property type="entry name" value="Electron transport complex subunit B, putative Fe-S cluster"/>
    <property type="match status" value="1"/>
</dbReference>
<keyword evidence="1 10" id="KW-0813">Transport</keyword>
<dbReference type="PATRIC" id="fig|742725.3.peg.1951"/>
<comment type="subunit">
    <text evidence="10">The complex is composed of six subunits: RnfA, RnfB, RnfC, RnfD, RnfE and RnfG.</text>
</comment>
<keyword evidence="8 10" id="KW-0411">Iron-sulfur</keyword>
<dbReference type="GO" id="GO:0005886">
    <property type="term" value="C:plasma membrane"/>
    <property type="evidence" value="ECO:0007669"/>
    <property type="project" value="UniProtKB-SubCell"/>
</dbReference>
<feature type="domain" description="4Fe-4S ferredoxin-type" evidence="13">
    <location>
        <begin position="244"/>
        <end position="272"/>
    </location>
</feature>
<evidence type="ECO:0000259" key="14">
    <source>
        <dbReference type="PROSITE" id="PS51656"/>
    </source>
</evidence>
<evidence type="ECO:0000256" key="4">
    <source>
        <dbReference type="ARBA" id="ARBA00022737"/>
    </source>
</evidence>
<comment type="function">
    <text evidence="10">Part of a membrane-bound complex that couples electron transfer with translocation of ions across the membrane.</text>
</comment>
<feature type="domain" description="4Fe-4S ferredoxin-type" evidence="13">
    <location>
        <begin position="165"/>
        <end position="194"/>
    </location>
</feature>
<evidence type="ECO:0000256" key="10">
    <source>
        <dbReference type="HAMAP-Rule" id="MF_00463"/>
    </source>
</evidence>
<evidence type="ECO:0000256" key="11">
    <source>
        <dbReference type="SAM" id="MobiDB-lite"/>
    </source>
</evidence>
<feature type="binding site" evidence="10">
    <location>
        <position position="174"/>
    </location>
    <ligand>
        <name>[4Fe-4S] cluster</name>
        <dbReference type="ChEBI" id="CHEBI:49883"/>
        <label>3</label>
    </ligand>
</feature>
<comment type="similarity">
    <text evidence="10">Belongs to the 4Fe4S bacterial-type ferredoxin family. RnfB subfamily.</text>
</comment>
<dbReference type="GO" id="GO:0051539">
    <property type="term" value="F:4 iron, 4 sulfur cluster binding"/>
    <property type="evidence" value="ECO:0007669"/>
    <property type="project" value="UniProtKB-UniRule"/>
</dbReference>
<dbReference type="EC" id="7.-.-.-" evidence="10"/>
<organism evidence="15 16">
    <name type="scientific">Alistipes indistinctus YIT 12060</name>
    <dbReference type="NCBI Taxonomy" id="742725"/>
    <lineage>
        <taxon>Bacteria</taxon>
        <taxon>Pseudomonadati</taxon>
        <taxon>Bacteroidota</taxon>
        <taxon>Bacteroidia</taxon>
        <taxon>Bacteroidales</taxon>
        <taxon>Rikenellaceae</taxon>
        <taxon>Alistipes</taxon>
    </lineage>
</organism>
<dbReference type="eggNOG" id="COG2878">
    <property type="taxonomic scope" value="Bacteria"/>
</dbReference>
<evidence type="ECO:0000256" key="2">
    <source>
        <dbReference type="ARBA" id="ARBA00022485"/>
    </source>
</evidence>
<feature type="domain" description="4Fe-4S" evidence="14">
    <location>
        <begin position="33"/>
        <end position="93"/>
    </location>
</feature>
<keyword evidence="5 10" id="KW-1278">Translocase</keyword>
<feature type="binding site" evidence="10">
    <location>
        <position position="149"/>
    </location>
    <ligand>
        <name>[4Fe-4S] cluster</name>
        <dbReference type="ChEBI" id="CHEBI:49883"/>
        <label>2</label>
    </ligand>
</feature>
<dbReference type="OrthoDB" id="9789936at2"/>
<dbReference type="AlphaFoldDB" id="G5HB40"/>
<dbReference type="eggNOG" id="COG1148">
    <property type="taxonomic scope" value="Bacteria"/>
</dbReference>
<dbReference type="GO" id="GO:0009055">
    <property type="term" value="F:electron transfer activity"/>
    <property type="evidence" value="ECO:0007669"/>
    <property type="project" value="InterPro"/>
</dbReference>
<feature type="binding site" evidence="10">
    <location>
        <position position="58"/>
    </location>
    <ligand>
        <name>[4Fe-4S] cluster</name>
        <dbReference type="ChEBI" id="CHEBI:49883"/>
        <label>1</label>
    </ligand>
</feature>
<evidence type="ECO:0000256" key="1">
    <source>
        <dbReference type="ARBA" id="ARBA00022448"/>
    </source>
</evidence>
<dbReference type="PROSITE" id="PS51656">
    <property type="entry name" value="4FE4S"/>
    <property type="match status" value="1"/>
</dbReference>
<keyword evidence="7 10" id="KW-0408">Iron</keyword>
<gene>
    <name evidence="10" type="primary">rnfB</name>
    <name evidence="15" type="ORF">HMPREF9450_01855</name>
</gene>
<name>G5HB40_9BACT</name>
<feature type="binding site" evidence="10">
    <location>
        <position position="177"/>
    </location>
    <ligand>
        <name>[4Fe-4S] cluster</name>
        <dbReference type="ChEBI" id="CHEBI:49883"/>
        <label>3</label>
    </ligand>
</feature>
<evidence type="ECO:0000259" key="13">
    <source>
        <dbReference type="PROSITE" id="PS51379"/>
    </source>
</evidence>
<feature type="domain" description="4Fe-4S ferredoxin-type" evidence="13">
    <location>
        <begin position="211"/>
        <end position="242"/>
    </location>
</feature>
<dbReference type="HOGENOM" id="CLU_053470_0_0_10"/>
<comment type="caution">
    <text evidence="10">Lacks conserved residue(s) required for the propagation of feature annotation.</text>
</comment>
<dbReference type="RefSeq" id="WP_009134661.1">
    <property type="nucleotide sequence ID" value="NZ_CP102250.1"/>
</dbReference>
<comment type="cofactor">
    <cofactor evidence="10">
        <name>[4Fe-4S] cluster</name>
        <dbReference type="ChEBI" id="CHEBI:49883"/>
    </cofactor>
    <text evidence="10">Binds 3 [4Fe-4S] clusters.</text>
</comment>
<dbReference type="Gene3D" id="3.30.70.20">
    <property type="match status" value="2"/>
</dbReference>
<keyword evidence="2 10" id="KW-0004">4Fe-4S</keyword>
<dbReference type="InterPro" id="IPR017900">
    <property type="entry name" value="4Fe4S_Fe_S_CS"/>
</dbReference>
<keyword evidence="4 10" id="KW-0677">Repeat</keyword>
<dbReference type="InterPro" id="IPR050395">
    <property type="entry name" value="4Fe4S_Ferredoxin_RnfB"/>
</dbReference>
<dbReference type="Pfam" id="PF12838">
    <property type="entry name" value="Fer4_7"/>
    <property type="match status" value="1"/>
</dbReference>
<proteinExistence type="inferred from homology"/>
<dbReference type="PANTHER" id="PTHR43560">
    <property type="entry name" value="ION-TRANSLOCATING OXIDOREDUCTASE COMPLEX SUBUNIT B"/>
    <property type="match status" value="1"/>
</dbReference>
<evidence type="ECO:0000256" key="6">
    <source>
        <dbReference type="ARBA" id="ARBA00022982"/>
    </source>
</evidence>
<dbReference type="STRING" id="742725.HMPREF9450_01855"/>
<feature type="binding site" evidence="10">
    <location>
        <position position="153"/>
    </location>
    <ligand>
        <name>[4Fe-4S] cluster</name>
        <dbReference type="ChEBI" id="CHEBI:49883"/>
        <label>3</label>
    </ligand>
</feature>
<feature type="binding site" evidence="10">
    <location>
        <position position="139"/>
    </location>
    <ligand>
        <name>[4Fe-4S] cluster</name>
        <dbReference type="ChEBI" id="CHEBI:49883"/>
        <label>2</label>
    </ligand>
</feature>
<dbReference type="PANTHER" id="PTHR43560:SF1">
    <property type="entry name" value="ION-TRANSLOCATING OXIDOREDUCTASE COMPLEX SUBUNIT B"/>
    <property type="match status" value="1"/>
</dbReference>
<dbReference type="InterPro" id="IPR007202">
    <property type="entry name" value="4Fe-4S_dom"/>
</dbReference>
<reference evidence="15 16" key="1">
    <citation type="submission" date="2011-08" db="EMBL/GenBank/DDBJ databases">
        <title>The Genome Sequence of Alistipes indistinctus YIT 12060.</title>
        <authorList>
            <consortium name="The Broad Institute Genome Sequencing Platform"/>
            <person name="Earl A."/>
            <person name="Ward D."/>
            <person name="Feldgarden M."/>
            <person name="Gevers D."/>
            <person name="Morotomi M."/>
            <person name="Young S.K."/>
            <person name="Zeng Q."/>
            <person name="Gargeya S."/>
            <person name="Fitzgerald M."/>
            <person name="Haas B."/>
            <person name="Abouelleil A."/>
            <person name="Alvarado L."/>
            <person name="Arachchi H.M."/>
            <person name="Berlin A."/>
            <person name="Brown A."/>
            <person name="Chapman S.B."/>
            <person name="Chen Z."/>
            <person name="Dunbar C."/>
            <person name="Freedman E."/>
            <person name="Gearin G."/>
            <person name="Gellesch M."/>
            <person name="Goldberg J."/>
            <person name="Griggs A."/>
            <person name="Gujja S."/>
            <person name="Heiman D."/>
            <person name="Howarth C."/>
            <person name="Larson L."/>
            <person name="Lui A."/>
            <person name="MacDonald P.J.P."/>
            <person name="Montmayeur A."/>
            <person name="Murphy C."/>
            <person name="Neiman D."/>
            <person name="Pearson M."/>
            <person name="Priest M."/>
            <person name="Roberts A."/>
            <person name="Saif S."/>
            <person name="Shea T."/>
            <person name="Shenoy N."/>
            <person name="Sisk P."/>
            <person name="Stolte C."/>
            <person name="Sykes S."/>
            <person name="Wortman J."/>
            <person name="Nusbaum C."/>
            <person name="Birren B."/>
        </authorList>
    </citation>
    <scope>NUCLEOTIDE SEQUENCE [LARGE SCALE GENOMIC DNA]</scope>
    <source>
        <strain evidence="15 16">YIT 12060</strain>
    </source>
</reference>
<evidence type="ECO:0000256" key="12">
    <source>
        <dbReference type="SAM" id="Phobius"/>
    </source>
</evidence>
<dbReference type="CDD" id="cd10549">
    <property type="entry name" value="MtMvhB_like"/>
    <property type="match status" value="1"/>
</dbReference>
<feature type="binding site" evidence="10">
    <location>
        <position position="184"/>
    </location>
    <ligand>
        <name>[4Fe-4S] cluster</name>
        <dbReference type="ChEBI" id="CHEBI:49883"/>
        <label>2</label>
    </ligand>
</feature>
<protein>
    <recommendedName>
        <fullName evidence="10">Ion-translocating oxidoreductase complex subunit B</fullName>
        <ecNumber evidence="10">7.-.-.-</ecNumber>
    </recommendedName>
    <alternativeName>
        <fullName evidence="10">Rnf electron transport complex subunit B</fullName>
    </alternativeName>
</protein>
<dbReference type="GO" id="GO:0046872">
    <property type="term" value="F:metal ion binding"/>
    <property type="evidence" value="ECO:0007669"/>
    <property type="project" value="UniProtKB-KW"/>
</dbReference>
<feature type="transmembrane region" description="Helical" evidence="12">
    <location>
        <begin position="6"/>
        <end position="27"/>
    </location>
</feature>
<dbReference type="Proteomes" id="UP000006008">
    <property type="component" value="Unassembled WGS sequence"/>
</dbReference>
<keyword evidence="10" id="KW-1003">Cell membrane</keyword>
<evidence type="ECO:0000256" key="3">
    <source>
        <dbReference type="ARBA" id="ARBA00022723"/>
    </source>
</evidence>